<dbReference type="PANTHER" id="PTHR11328:SF28">
    <property type="entry name" value="MAJOR FACILITATOR SUPERFAMILY DOMAIN-CONTAINING PROTEIN 12"/>
    <property type="match status" value="1"/>
</dbReference>
<evidence type="ECO:0000256" key="2">
    <source>
        <dbReference type="SAM" id="MobiDB-lite"/>
    </source>
</evidence>
<dbReference type="OrthoDB" id="181905at2"/>
<dbReference type="EMBL" id="QKRX01000008">
    <property type="protein sequence ID" value="RAU17637.1"/>
    <property type="molecule type" value="Genomic_DNA"/>
</dbReference>
<evidence type="ECO:0000256" key="3">
    <source>
        <dbReference type="SAM" id="Phobius"/>
    </source>
</evidence>
<feature type="transmembrane region" description="Helical" evidence="3">
    <location>
        <begin position="394"/>
        <end position="413"/>
    </location>
</feature>
<organism evidence="4 5">
    <name type="scientific">Nitrincola tibetensis</name>
    <dbReference type="NCBI Taxonomy" id="2219697"/>
    <lineage>
        <taxon>Bacteria</taxon>
        <taxon>Pseudomonadati</taxon>
        <taxon>Pseudomonadota</taxon>
        <taxon>Gammaproteobacteria</taxon>
        <taxon>Oceanospirillales</taxon>
        <taxon>Oceanospirillaceae</taxon>
        <taxon>Nitrincola</taxon>
    </lineage>
</organism>
<reference evidence="4 5" key="1">
    <citation type="submission" date="2018-06" db="EMBL/GenBank/DDBJ databases">
        <title>Nitrincola tibetense sp. nov., isolated from Lake XuguoCo on Tibetan Plateau.</title>
        <authorList>
            <person name="Xing P."/>
        </authorList>
    </citation>
    <scope>NUCLEOTIDE SEQUENCE [LARGE SCALE GENOMIC DNA]</scope>
    <source>
        <strain evidence="5">xg18</strain>
    </source>
</reference>
<evidence type="ECO:0000313" key="4">
    <source>
        <dbReference type="EMBL" id="RAU17637.1"/>
    </source>
</evidence>
<feature type="transmembrane region" description="Helical" evidence="3">
    <location>
        <begin position="79"/>
        <end position="99"/>
    </location>
</feature>
<evidence type="ECO:0000313" key="5">
    <source>
        <dbReference type="Proteomes" id="UP000250744"/>
    </source>
</evidence>
<dbReference type="AlphaFoldDB" id="A0A364NL87"/>
<feature type="transmembrane region" description="Helical" evidence="3">
    <location>
        <begin position="220"/>
        <end position="246"/>
    </location>
</feature>
<feature type="transmembrane region" description="Helical" evidence="3">
    <location>
        <begin position="14"/>
        <end position="35"/>
    </location>
</feature>
<comment type="caution">
    <text evidence="4">The sequence shown here is derived from an EMBL/GenBank/DDBJ whole genome shotgun (WGS) entry which is preliminary data.</text>
</comment>
<dbReference type="Proteomes" id="UP000250744">
    <property type="component" value="Unassembled WGS sequence"/>
</dbReference>
<proteinExistence type="inferred from homology"/>
<feature type="transmembrane region" description="Helical" evidence="3">
    <location>
        <begin position="312"/>
        <end position="330"/>
    </location>
</feature>
<dbReference type="PANTHER" id="PTHR11328">
    <property type="entry name" value="MAJOR FACILITATOR SUPERFAMILY DOMAIN-CONTAINING PROTEIN"/>
    <property type="match status" value="1"/>
</dbReference>
<feature type="transmembrane region" description="Helical" evidence="3">
    <location>
        <begin position="152"/>
        <end position="171"/>
    </location>
</feature>
<dbReference type="GO" id="GO:0005886">
    <property type="term" value="C:plasma membrane"/>
    <property type="evidence" value="ECO:0007669"/>
    <property type="project" value="TreeGrafter"/>
</dbReference>
<keyword evidence="3" id="KW-0472">Membrane</keyword>
<dbReference type="SUPFAM" id="SSF103473">
    <property type="entry name" value="MFS general substrate transporter"/>
    <property type="match status" value="1"/>
</dbReference>
<feature type="region of interest" description="Disordered" evidence="2">
    <location>
        <begin position="437"/>
        <end position="457"/>
    </location>
</feature>
<dbReference type="Pfam" id="PF13347">
    <property type="entry name" value="MFS_2"/>
    <property type="match status" value="1"/>
</dbReference>
<protein>
    <submittedName>
        <fullName evidence="4">MFS transporter</fullName>
    </submittedName>
</protein>
<feature type="transmembrane region" description="Helical" evidence="3">
    <location>
        <begin position="47"/>
        <end position="67"/>
    </location>
</feature>
<comment type="similarity">
    <text evidence="1">Belongs to the sodium:galactoside symporter (TC 2.A.2) family.</text>
</comment>
<feature type="transmembrane region" description="Helical" evidence="3">
    <location>
        <begin position="258"/>
        <end position="278"/>
    </location>
</feature>
<name>A0A364NL87_9GAMM</name>
<keyword evidence="3" id="KW-0812">Transmembrane</keyword>
<dbReference type="Gene3D" id="1.20.1250.20">
    <property type="entry name" value="MFS general substrate transporter like domains"/>
    <property type="match status" value="2"/>
</dbReference>
<sequence length="457" mass="50135">MGSQVNTGLSQRAVLNYALPALPLAIPTVAVYILLPTFYVEEVGMSLALVGLLLVLARVLDVISDPLIGRWLDHVQGKLFKLTFVVGGFLCVPGLWLLIHPAPSTAAISLFAGSTLLYLGWTLIQIPYITWITHLSSDSFQRTRAISYREGFSLIGLLLSACLPLLALIGFSTQAVLQSMMLVTVILGAFFLYRLLSYLPAPTRLKIAQGRWHDVKNNRLAVKLIAAWLLNGIANGIPAVLFPLYITSVLGNTPDSRGVFILIYFIAACCSLPLWLHLSRRFDKVLLWSIAMILAVCAFIPAAFLAPGDNHWFILICIITGFAFGADLSLPHAIQAEVADWDRFRFKREHTGLLFALWNGATKAALALAALLALGLLDLSGFDAQSTTPSLSLALIYALLPCVFKVVSILILWRFPLRNHHHRALIRRLSERASGSFNHAGSVSNPVPTSITNHRLQ</sequence>
<accession>A0A364NL87</accession>
<dbReference type="InterPro" id="IPR036259">
    <property type="entry name" value="MFS_trans_sf"/>
</dbReference>
<feature type="transmembrane region" description="Helical" evidence="3">
    <location>
        <begin position="351"/>
        <end position="374"/>
    </location>
</feature>
<dbReference type="InterPro" id="IPR039672">
    <property type="entry name" value="MFS_2"/>
</dbReference>
<feature type="transmembrane region" description="Helical" evidence="3">
    <location>
        <begin position="105"/>
        <end position="131"/>
    </location>
</feature>
<evidence type="ECO:0000256" key="1">
    <source>
        <dbReference type="ARBA" id="ARBA00009617"/>
    </source>
</evidence>
<keyword evidence="5" id="KW-1185">Reference proteome</keyword>
<keyword evidence="3" id="KW-1133">Transmembrane helix</keyword>
<dbReference type="GO" id="GO:0015293">
    <property type="term" value="F:symporter activity"/>
    <property type="evidence" value="ECO:0007669"/>
    <property type="project" value="InterPro"/>
</dbReference>
<feature type="transmembrane region" description="Helical" evidence="3">
    <location>
        <begin position="177"/>
        <end position="199"/>
    </location>
</feature>
<feature type="transmembrane region" description="Helical" evidence="3">
    <location>
        <begin position="285"/>
        <end position="306"/>
    </location>
</feature>
<gene>
    <name evidence="4" type="ORF">DN062_11550</name>
</gene>
<dbReference type="GO" id="GO:0008643">
    <property type="term" value="P:carbohydrate transport"/>
    <property type="evidence" value="ECO:0007669"/>
    <property type="project" value="InterPro"/>
</dbReference>